<name>A0ABT0UD14_9BACT</name>
<gene>
    <name evidence="2" type="ORF">NB063_29330</name>
</gene>
<keyword evidence="1" id="KW-0812">Transmembrane</keyword>
<dbReference type="EMBL" id="JAMQBK010000097">
    <property type="protein sequence ID" value="MCM2374746.1"/>
    <property type="molecule type" value="Genomic_DNA"/>
</dbReference>
<keyword evidence="3" id="KW-1185">Reference proteome</keyword>
<dbReference type="RefSeq" id="WP_250932835.1">
    <property type="nucleotide sequence ID" value="NZ_JAMQBK010000097.1"/>
</dbReference>
<organism evidence="2 3">
    <name type="scientific">Aporhodopirellula aestuarii</name>
    <dbReference type="NCBI Taxonomy" id="2950107"/>
    <lineage>
        <taxon>Bacteria</taxon>
        <taxon>Pseudomonadati</taxon>
        <taxon>Planctomycetota</taxon>
        <taxon>Planctomycetia</taxon>
        <taxon>Pirellulales</taxon>
        <taxon>Pirellulaceae</taxon>
        <taxon>Aporhodopirellula</taxon>
    </lineage>
</organism>
<evidence type="ECO:0000313" key="3">
    <source>
        <dbReference type="Proteomes" id="UP001202961"/>
    </source>
</evidence>
<evidence type="ECO:0008006" key="4">
    <source>
        <dbReference type="Google" id="ProtNLM"/>
    </source>
</evidence>
<reference evidence="2 3" key="1">
    <citation type="journal article" date="2022" name="Syst. Appl. Microbiol.">
        <title>Rhodopirellula aestuarii sp. nov., a novel member of the genus Rhodopirellula isolated from brackish sediments collected in the Tagus River estuary, Portugal.</title>
        <authorList>
            <person name="Vitorino I.R."/>
            <person name="Klimek D."/>
            <person name="Calusinska M."/>
            <person name="Lobo-da-Cunha A."/>
            <person name="Vasconcelos V."/>
            <person name="Lage O.M."/>
        </authorList>
    </citation>
    <scope>NUCLEOTIDE SEQUENCE [LARGE SCALE GENOMIC DNA]</scope>
    <source>
        <strain evidence="2 3">ICT_H3.1</strain>
    </source>
</reference>
<accession>A0ABT0UD14</accession>
<keyword evidence="1" id="KW-0472">Membrane</keyword>
<protein>
    <recommendedName>
        <fullName evidence="4">ATP synthase F0 subunit 8</fullName>
    </recommendedName>
</protein>
<evidence type="ECO:0000256" key="1">
    <source>
        <dbReference type="SAM" id="Phobius"/>
    </source>
</evidence>
<dbReference type="Proteomes" id="UP001202961">
    <property type="component" value="Unassembled WGS sequence"/>
</dbReference>
<evidence type="ECO:0000313" key="2">
    <source>
        <dbReference type="EMBL" id="MCM2374746.1"/>
    </source>
</evidence>
<proteinExistence type="predicted"/>
<keyword evidence="1" id="KW-1133">Transmembrane helix</keyword>
<feature type="transmembrane region" description="Helical" evidence="1">
    <location>
        <begin position="12"/>
        <end position="33"/>
    </location>
</feature>
<sequence length="54" mass="5970">MKGTPQLSQIDLWISGVALLLSLVLLIASTLVCSHWRSSKAQIEKPQITAHMVR</sequence>
<comment type="caution">
    <text evidence="2">The sequence shown here is derived from an EMBL/GenBank/DDBJ whole genome shotgun (WGS) entry which is preliminary data.</text>
</comment>